<evidence type="ECO:0000313" key="2">
    <source>
        <dbReference type="Proteomes" id="UP000183794"/>
    </source>
</evidence>
<accession>A0A1L0F3Z8</accession>
<dbReference type="Proteomes" id="UP000183794">
    <property type="component" value="Unassembled WGS sequence"/>
</dbReference>
<dbReference type="AlphaFoldDB" id="A0A1L0F3Z8"/>
<protein>
    <submittedName>
        <fullName evidence="1">Uncharacterized protein</fullName>
    </submittedName>
</protein>
<name>A0A1L0F3Z8_9GAMM</name>
<sequence length="921" mass="100626">MEQTSQRFEQRMTQALNAPFQAFRRQMAPFIIATRQIGNILRNVTRPFINLARTISGPFVTAFKKAAKAMRSFSGILRKIGGGVAGVTAIFVGLTVASSKASLEILSWSKVLGVSYRELNELTYAASVNGIEMDTLADSMKDLSAKITDVTKTDGGALKDFFTQINQKASDWNKLSPADQLVAFSEELSKMNSSDQLFWADEVNGAMAEMVPLLSKGKEYFEDMREESEMFGSGIGGVEQIKEITSVLARMKYGLRNFFTGVGANIAPAILDAFDNAMASFKTKLEAMGGGDAGLGFEKWVNDFSVSVIDGMISMIQNVDIVIASIKTAFDSVTNVLNNLKDLPFMNGKKSLTASAQFGGNAGEITKADNTYKRAKTFERRRDEEQATLDTMNNGWGASVEEKRDYQRQEAKVKAQEYQLRREAAKSGVVSRDVSGNNLSDQLLVKLNDKIDRANNIAAEKTTSTKPNSYVTALENTKTSIKTRNISNKELTPEELKVQAERLAYTQKITDAADELSKALGDNYKGSIVALDEFKAASLKYSDIAKQSSEEVVNVNTWEQEQIKLINAGSDYDIATARHVSKHESIEANRALALEGIKLEAADKRSVIAEEDAKDKADAATKKAEKLKLITDSSKAIRDIKVQFGLIAADNLDTINRNEVASLTEAYDNKIALLMSAHTVELDLVKELKEAKIQALDELRAKQDEDAELDLYSNQGTIESFAALTSEKENIIGNHSSVVQGYSNKELSTAMKTEDGKMKLAMAGGSQLLAEAAKTNKKAFQLQKAMNIANAVMNTAQGVTRALAEGGPYMGPALAAMTVALGAIQISTISQQQWSGQAHDGIDNVPNTGTWNLEKGERVTDKRTNADLKQYLAENNGKGSNGDVSVQAPVTIHSAQMSNSELMDVLREQPNEMRKLLRDVI</sequence>
<organism evidence="1 2">
    <name type="scientific">Moritella viscosa</name>
    <dbReference type="NCBI Taxonomy" id="80854"/>
    <lineage>
        <taxon>Bacteria</taxon>
        <taxon>Pseudomonadati</taxon>
        <taxon>Pseudomonadota</taxon>
        <taxon>Gammaproteobacteria</taxon>
        <taxon>Alteromonadales</taxon>
        <taxon>Moritellaceae</taxon>
        <taxon>Moritella</taxon>
    </lineage>
</organism>
<dbReference type="EMBL" id="FPLD01000129">
    <property type="protein sequence ID" value="SGZ16446.1"/>
    <property type="molecule type" value="Genomic_DNA"/>
</dbReference>
<gene>
    <name evidence="1" type="ORF">NVI5450_4323</name>
</gene>
<reference evidence="1 2" key="1">
    <citation type="submission" date="2016-11" db="EMBL/GenBank/DDBJ databases">
        <authorList>
            <person name="Jaros S."/>
            <person name="Januszkiewicz K."/>
            <person name="Wedrychowicz H."/>
        </authorList>
    </citation>
    <scope>NUCLEOTIDE SEQUENCE [LARGE SCALE GENOMIC DNA]</scope>
    <source>
        <strain evidence="1">NVI 5450</strain>
    </source>
</reference>
<proteinExistence type="predicted"/>
<evidence type="ECO:0000313" key="1">
    <source>
        <dbReference type="EMBL" id="SGZ16446.1"/>
    </source>
</evidence>